<dbReference type="EMBL" id="JXOK01000068">
    <property type="protein sequence ID" value="KIN09737.1"/>
    <property type="molecule type" value="Genomic_DNA"/>
</dbReference>
<dbReference type="RefSeq" id="WP_041156644.1">
    <property type="nucleotide sequence ID" value="NZ_CBCRVP010000026.1"/>
</dbReference>
<reference evidence="1 2" key="1">
    <citation type="submission" date="2015-01" db="EMBL/GenBank/DDBJ databases">
        <title>Draft genome of Vibrio mytili type strain CAIM 528.</title>
        <authorList>
            <person name="Gonzalez-Castillo A."/>
            <person name="Gomez-Gil B."/>
            <person name="Enciso-Ibarra J."/>
        </authorList>
    </citation>
    <scope>NUCLEOTIDE SEQUENCE [LARGE SCALE GENOMIC DNA]</scope>
    <source>
        <strain evidence="1 2">CAIM 528</strain>
    </source>
</reference>
<keyword evidence="2" id="KW-1185">Reference proteome</keyword>
<proteinExistence type="predicted"/>
<evidence type="ECO:0000313" key="2">
    <source>
        <dbReference type="Proteomes" id="UP000031977"/>
    </source>
</evidence>
<gene>
    <name evidence="1" type="ORF">SU60_17400</name>
</gene>
<dbReference type="OrthoDB" id="10018239at2"/>
<name>A0A0C3I5Y1_9VIBR</name>
<sequence>MPRRKPVLYEKTVYLFTPKAKTLSIHNKHLLIITLQRLFGFSPDKATAALESAFKKAGLHQSFPKRSAHSTYKTKHIKTLKPLKELSNKKRIALTLIESSIVELDSSKDEAYQDIEMPITVDILDFPPWYKQNREFIQLLGNFISTERKYEEESHHLLLEAVRRASPPAEKHLIETNLKFYKKHIGQPSTNKVANKQLLDAKLVIFNTINDEVDNKDRKADTKESKEIETTTHNYLDYYDDTRGETDEKDDEQSTYLIYLLVKPSKSIKYIPFKITNLNPLYKYLGSSDSTYSVYAIKNRSQLTLELVISDKSRIKYKATIEQDFQQDVPNPFTGQILFNKFNFWDPSLPDKKHTIVRQRKIHTCNVELSTSEGHIGKRSIRYILQRMHQSLSLTEFHDIVTPKMFIERPQAYKTKPILLTWPCEIKNGINSPTD</sequence>
<evidence type="ECO:0000313" key="1">
    <source>
        <dbReference type="EMBL" id="KIN09737.1"/>
    </source>
</evidence>
<dbReference type="AlphaFoldDB" id="A0A0C3I5Y1"/>
<organism evidence="1 2">
    <name type="scientific">Vibrio mytili</name>
    <dbReference type="NCBI Taxonomy" id="50718"/>
    <lineage>
        <taxon>Bacteria</taxon>
        <taxon>Pseudomonadati</taxon>
        <taxon>Pseudomonadota</taxon>
        <taxon>Gammaproteobacteria</taxon>
        <taxon>Vibrionales</taxon>
        <taxon>Vibrionaceae</taxon>
        <taxon>Vibrio</taxon>
    </lineage>
</organism>
<accession>A0A0C3I5Y1</accession>
<protein>
    <submittedName>
        <fullName evidence="1">Uncharacterized protein</fullName>
    </submittedName>
</protein>
<dbReference type="Proteomes" id="UP000031977">
    <property type="component" value="Unassembled WGS sequence"/>
</dbReference>
<comment type="caution">
    <text evidence="1">The sequence shown here is derived from an EMBL/GenBank/DDBJ whole genome shotgun (WGS) entry which is preliminary data.</text>
</comment>